<feature type="domain" description="Transposase IS110-like N-terminal" evidence="1">
    <location>
        <begin position="2"/>
        <end position="56"/>
    </location>
</feature>
<feature type="non-terminal residue" evidence="3">
    <location>
        <position position="1"/>
    </location>
</feature>
<evidence type="ECO:0000313" key="3">
    <source>
        <dbReference type="EMBL" id="MBC5772408.1"/>
    </source>
</evidence>
<dbReference type="GO" id="GO:0006313">
    <property type="term" value="P:DNA transposition"/>
    <property type="evidence" value="ECO:0007669"/>
    <property type="project" value="InterPro"/>
</dbReference>
<proteinExistence type="predicted"/>
<dbReference type="AlphaFoldDB" id="A0A923MMA3"/>
<dbReference type="Pfam" id="PF02371">
    <property type="entry name" value="Transposase_20"/>
    <property type="match status" value="1"/>
</dbReference>
<organism evidence="3 4">
    <name type="scientific">Dysosmobacter segnis</name>
    <dbReference type="NCBI Taxonomy" id="2763042"/>
    <lineage>
        <taxon>Bacteria</taxon>
        <taxon>Bacillati</taxon>
        <taxon>Bacillota</taxon>
        <taxon>Clostridia</taxon>
        <taxon>Eubacteriales</taxon>
        <taxon>Oscillospiraceae</taxon>
        <taxon>Dysosmobacter</taxon>
    </lineage>
</organism>
<dbReference type="InterPro" id="IPR003346">
    <property type="entry name" value="Transposase_20"/>
</dbReference>
<feature type="domain" description="Transposase IS116/IS110/IS902 C-terminal" evidence="2">
    <location>
        <begin position="163"/>
        <end position="248"/>
    </location>
</feature>
<comment type="caution">
    <text evidence="3">The sequence shown here is derived from an EMBL/GenBank/DDBJ whole genome shotgun (WGS) entry which is preliminary data.</text>
</comment>
<dbReference type="GO" id="GO:0003677">
    <property type="term" value="F:DNA binding"/>
    <property type="evidence" value="ECO:0007669"/>
    <property type="project" value="InterPro"/>
</dbReference>
<dbReference type="EMBL" id="JACOQI010000105">
    <property type="protein sequence ID" value="MBC5772408.1"/>
    <property type="molecule type" value="Genomic_DNA"/>
</dbReference>
<evidence type="ECO:0000259" key="2">
    <source>
        <dbReference type="Pfam" id="PF02371"/>
    </source>
</evidence>
<reference evidence="3" key="1">
    <citation type="submission" date="2020-08" db="EMBL/GenBank/DDBJ databases">
        <title>Genome public.</title>
        <authorList>
            <person name="Liu C."/>
            <person name="Sun Q."/>
        </authorList>
    </citation>
    <scope>NUCLEOTIDE SEQUENCE</scope>
    <source>
        <strain evidence="3">BX15</strain>
    </source>
</reference>
<keyword evidence="4" id="KW-1185">Reference proteome</keyword>
<dbReference type="PANTHER" id="PTHR33055:SF15">
    <property type="entry name" value="TRANSPOSASE-RELATED"/>
    <property type="match status" value="1"/>
</dbReference>
<dbReference type="NCBIfam" id="NF033542">
    <property type="entry name" value="transpos_IS110"/>
    <property type="match status" value="1"/>
</dbReference>
<name>A0A923MMA3_9FIRM</name>
<sequence length="283" mass="31545">SLIIADLVRFGRCKASNVPQDKILALRELCRSRAYLVDMAADLKRKLIALLDRIFPEYESLFDSVFSKASIAVLSKYSTPQKVKNANLRKLTDLLMESSNGHFGEWKAHQLKEAACSSFGIDDSGGVYSTLLGMFLEQILSLTAQADSLEKQISIFFQEFNNPLTSIPGVGTVLAATILSEIGDITRFSSADKLLAYAGLDPSVKQSGEFKSNQNRMSKRGSPYLRRAIWLASTVAVHRDPMFQTYYEKKISEGLHYMNVIGHVSRKMTAVIFAVLRDGQPYQ</sequence>
<evidence type="ECO:0000259" key="1">
    <source>
        <dbReference type="Pfam" id="PF01548"/>
    </source>
</evidence>
<dbReference type="Proteomes" id="UP000620327">
    <property type="component" value="Unassembled WGS sequence"/>
</dbReference>
<dbReference type="RefSeq" id="WP_187016500.1">
    <property type="nucleotide sequence ID" value="NZ_JACOQI010000105.1"/>
</dbReference>
<dbReference type="InterPro" id="IPR047650">
    <property type="entry name" value="Transpos_IS110"/>
</dbReference>
<dbReference type="Pfam" id="PF01548">
    <property type="entry name" value="DEDD_Tnp_IS110"/>
    <property type="match status" value="1"/>
</dbReference>
<protein>
    <submittedName>
        <fullName evidence="3">IS110 family transposase</fullName>
    </submittedName>
</protein>
<dbReference type="InterPro" id="IPR002525">
    <property type="entry name" value="Transp_IS110-like_N"/>
</dbReference>
<feature type="non-terminal residue" evidence="3">
    <location>
        <position position="283"/>
    </location>
</feature>
<dbReference type="PANTHER" id="PTHR33055">
    <property type="entry name" value="TRANSPOSASE FOR INSERTION SEQUENCE ELEMENT IS1111A"/>
    <property type="match status" value="1"/>
</dbReference>
<gene>
    <name evidence="3" type="ORF">H8Z83_19255</name>
</gene>
<accession>A0A923MMA3</accession>
<dbReference type="GO" id="GO:0004803">
    <property type="term" value="F:transposase activity"/>
    <property type="evidence" value="ECO:0007669"/>
    <property type="project" value="InterPro"/>
</dbReference>
<evidence type="ECO:0000313" key="4">
    <source>
        <dbReference type="Proteomes" id="UP000620327"/>
    </source>
</evidence>